<feature type="compositionally biased region" description="Polar residues" evidence="1">
    <location>
        <begin position="477"/>
        <end position="495"/>
    </location>
</feature>
<dbReference type="STRING" id="3818.A0A445CZ05"/>
<dbReference type="CDD" id="cd06222">
    <property type="entry name" value="RNase_H_like"/>
    <property type="match status" value="1"/>
</dbReference>
<dbReference type="SUPFAM" id="SSF53098">
    <property type="entry name" value="Ribonuclease H-like"/>
    <property type="match status" value="1"/>
</dbReference>
<dbReference type="Proteomes" id="UP000289738">
    <property type="component" value="Chromosome A05"/>
</dbReference>
<dbReference type="InterPro" id="IPR044730">
    <property type="entry name" value="RNase_H-like_dom_plant"/>
</dbReference>
<accession>A0A445CZ05</accession>
<sequence>MASWEDPGRYLGLPVTWGRSKNKALEWLKEKILDKMQGWKEKLLNQAGKEVLIKAVIQAIPTYAMNVIKFPKSFCKSIEATTAKFWWTNNGKERSIHWKSWKNLTKGKLNGGLGFKDVECQNVAHLAKQAWRLLKEEDAIWARTLKAIYYPNCSLWEAGEGRNASWIWKSLLEGRDFLRRRGRWSVGSGTEIDIWKDNWVVGIDNLGRHGEGQTKRVSELIKEGEGWDMNKVKEVFLGNIAELVNRTPISLINKKDHFVWPHSLDGQYLIKSGTAKEQDRILCQLGCLCWCIWKARNQQIFQQTKINPKQVIINAEQLATEYHNTTKGRSIDNISRAERYGERGRITWRPLPQNRLKVNTDAAYHRMTGAAASAVVVRNWQGKIITGTTSRFTTTSAIAAEAQAYREALILQMLDEAPDVGAAWTPREGNRVAHQLAAMAAGNDLRRQWIFNPPDQVRSTIRTEAGFAILQHKYQMQNQSKGVSGHTNQQGQQRNEGLPEREEGFPERADTEVQDMQLAEGGVQLRSTEGHQPTSHTSKNQLDLRRDNQRGNDDGPTHLQANLRRRIIGAENMEYTAGASSRIQHHRRKQWGPRRNAIADIPRRYQRRIQADLG</sequence>
<feature type="compositionally biased region" description="Basic and acidic residues" evidence="1">
    <location>
        <begin position="542"/>
        <end position="556"/>
    </location>
</feature>
<dbReference type="GO" id="GO:0003676">
    <property type="term" value="F:nucleic acid binding"/>
    <property type="evidence" value="ECO:0007669"/>
    <property type="project" value="InterPro"/>
</dbReference>
<keyword evidence="4" id="KW-1185">Reference proteome</keyword>
<dbReference type="GO" id="GO:0004523">
    <property type="term" value="F:RNA-DNA hybrid ribonuclease activity"/>
    <property type="evidence" value="ECO:0007669"/>
    <property type="project" value="InterPro"/>
</dbReference>
<proteinExistence type="predicted"/>
<evidence type="ECO:0000313" key="4">
    <source>
        <dbReference type="Proteomes" id="UP000289738"/>
    </source>
</evidence>
<feature type="compositionally biased region" description="Polar residues" evidence="1">
    <location>
        <begin position="525"/>
        <end position="541"/>
    </location>
</feature>
<dbReference type="EMBL" id="SDMP01000005">
    <property type="protein sequence ID" value="RYR56166.1"/>
    <property type="molecule type" value="Genomic_DNA"/>
</dbReference>
<evidence type="ECO:0000256" key="1">
    <source>
        <dbReference type="SAM" id="MobiDB-lite"/>
    </source>
</evidence>
<dbReference type="PANTHER" id="PTHR33116">
    <property type="entry name" value="REVERSE TRANSCRIPTASE ZINC-BINDING DOMAIN-CONTAINING PROTEIN-RELATED-RELATED"/>
    <property type="match status" value="1"/>
</dbReference>
<protein>
    <recommendedName>
        <fullName evidence="2">RNase H type-1 domain-containing protein</fullName>
    </recommendedName>
</protein>
<dbReference type="PANTHER" id="PTHR33116:SF86">
    <property type="entry name" value="REVERSE TRANSCRIPTASE DOMAIN-CONTAINING PROTEIN"/>
    <property type="match status" value="1"/>
</dbReference>
<feature type="domain" description="RNase H type-1" evidence="2">
    <location>
        <begin position="359"/>
        <end position="410"/>
    </location>
</feature>
<name>A0A445CZ05_ARAHY</name>
<dbReference type="AlphaFoldDB" id="A0A445CZ05"/>
<feature type="compositionally biased region" description="Basic and acidic residues" evidence="1">
    <location>
        <begin position="497"/>
        <end position="510"/>
    </location>
</feature>
<feature type="region of interest" description="Disordered" evidence="1">
    <location>
        <begin position="477"/>
        <end position="510"/>
    </location>
</feature>
<organism evidence="3 4">
    <name type="scientific">Arachis hypogaea</name>
    <name type="common">Peanut</name>
    <dbReference type="NCBI Taxonomy" id="3818"/>
    <lineage>
        <taxon>Eukaryota</taxon>
        <taxon>Viridiplantae</taxon>
        <taxon>Streptophyta</taxon>
        <taxon>Embryophyta</taxon>
        <taxon>Tracheophyta</taxon>
        <taxon>Spermatophyta</taxon>
        <taxon>Magnoliopsida</taxon>
        <taxon>eudicotyledons</taxon>
        <taxon>Gunneridae</taxon>
        <taxon>Pentapetalae</taxon>
        <taxon>rosids</taxon>
        <taxon>fabids</taxon>
        <taxon>Fabales</taxon>
        <taxon>Fabaceae</taxon>
        <taxon>Papilionoideae</taxon>
        <taxon>50 kb inversion clade</taxon>
        <taxon>dalbergioids sensu lato</taxon>
        <taxon>Dalbergieae</taxon>
        <taxon>Pterocarpus clade</taxon>
        <taxon>Arachis</taxon>
    </lineage>
</organism>
<evidence type="ECO:0000259" key="2">
    <source>
        <dbReference type="Pfam" id="PF13456"/>
    </source>
</evidence>
<comment type="caution">
    <text evidence="3">The sequence shown here is derived from an EMBL/GenBank/DDBJ whole genome shotgun (WGS) entry which is preliminary data.</text>
</comment>
<reference evidence="3 4" key="1">
    <citation type="submission" date="2019-01" db="EMBL/GenBank/DDBJ databases">
        <title>Sequencing of cultivated peanut Arachis hypogaea provides insights into genome evolution and oil improvement.</title>
        <authorList>
            <person name="Chen X."/>
        </authorList>
    </citation>
    <scope>NUCLEOTIDE SEQUENCE [LARGE SCALE GENOMIC DNA]</scope>
    <source>
        <strain evidence="4">cv. Fuhuasheng</strain>
        <tissue evidence="3">Leaves</tissue>
    </source>
</reference>
<dbReference type="InterPro" id="IPR002156">
    <property type="entry name" value="RNaseH_domain"/>
</dbReference>
<gene>
    <name evidence="3" type="ORF">Ahy_A05g021937</name>
</gene>
<feature type="region of interest" description="Disordered" evidence="1">
    <location>
        <begin position="525"/>
        <end position="560"/>
    </location>
</feature>
<evidence type="ECO:0000313" key="3">
    <source>
        <dbReference type="EMBL" id="RYR56166.1"/>
    </source>
</evidence>
<dbReference type="Pfam" id="PF13456">
    <property type="entry name" value="RVT_3"/>
    <property type="match status" value="1"/>
</dbReference>
<dbReference type="InterPro" id="IPR012337">
    <property type="entry name" value="RNaseH-like_sf"/>
</dbReference>